<keyword evidence="5" id="KW-0788">Thiol protease</keyword>
<dbReference type="Gene3D" id="2.10.25.160">
    <property type="entry name" value="Granulin"/>
    <property type="match status" value="1"/>
</dbReference>
<dbReference type="Gene3D" id="3.90.70.10">
    <property type="entry name" value="Cysteine proteinases"/>
    <property type="match status" value="1"/>
</dbReference>
<dbReference type="SMART" id="SM00645">
    <property type="entry name" value="Pept_C1"/>
    <property type="match status" value="1"/>
</dbReference>
<dbReference type="EMBL" id="JALJOS010000011">
    <property type="protein sequence ID" value="KAK9832954.1"/>
    <property type="molecule type" value="Genomic_DNA"/>
</dbReference>
<dbReference type="Proteomes" id="UP001438707">
    <property type="component" value="Unassembled WGS sequence"/>
</dbReference>
<sequence length="514" mass="55845">MRGVALALSLLSIAGLSLAATSTRDEHLQAILTAKQDPKTGFAYWAQKHERTYLSDLEEYERRFLVWLSNLEFIHTYNEQHDSHWLGLNAFADMSHEEFQSQNFGYRPDLRNGTELQQTPFKYVDAVAPKNVDWHAKGAVTKVKNQAQCGSCWAFSTTGSVEGINAIVTGELTSLSEQELIDCDTSRDHGCHGGLMDFAFGFIMQNGGLDTERDYKYLALEEACNSTKEHRHIVTIDGYQDVPPNDEKSLLKAVAHQPVSVAIEADQREFQLYQGGVFDAPCGTALDHGVLVTGYGTDEDGKDYWIVKNSWGPLWGDEGFIKLARGIDNEAGQCGVAMQASYPIKNGPNPPAPSPTPPGPPTPPTPPAPPAPVVCDQSSSCPNGQTCCCMRDFFGYCFAWACCPLKEATCCDDHIHCCPNSLPVCDTVAARCLASAGADYEGSIPWSTKSPALQTPNGHRYIDNFLNTVMGDSISGSEQSDITGETSASSGNDVAAAVKEAAEELVRQPRVAIS</sequence>
<evidence type="ECO:0000313" key="14">
    <source>
        <dbReference type="Proteomes" id="UP001438707"/>
    </source>
</evidence>
<dbReference type="FunFam" id="3.90.70.10:FF:000023">
    <property type="entry name" value="Senescence-specific cysteine protease SAG39"/>
    <property type="match status" value="1"/>
</dbReference>
<keyword evidence="6" id="KW-1015">Disulfide bond</keyword>
<proteinExistence type="inferred from homology"/>
<dbReference type="PROSITE" id="PS00639">
    <property type="entry name" value="THIOL_PROTEASE_HIS"/>
    <property type="match status" value="1"/>
</dbReference>
<evidence type="ECO:0000256" key="6">
    <source>
        <dbReference type="ARBA" id="ARBA00023157"/>
    </source>
</evidence>
<dbReference type="InterPro" id="IPR037277">
    <property type="entry name" value="Granulin_sf"/>
</dbReference>
<reference evidence="13 14" key="1">
    <citation type="journal article" date="2024" name="Nat. Commun.">
        <title>Phylogenomics reveals the evolutionary origins of lichenization in chlorophyte algae.</title>
        <authorList>
            <person name="Puginier C."/>
            <person name="Libourel C."/>
            <person name="Otte J."/>
            <person name="Skaloud P."/>
            <person name="Haon M."/>
            <person name="Grisel S."/>
            <person name="Petersen M."/>
            <person name="Berrin J.G."/>
            <person name="Delaux P.M."/>
            <person name="Dal Grande F."/>
            <person name="Keller J."/>
        </authorList>
    </citation>
    <scope>NUCLEOTIDE SEQUENCE [LARGE SCALE GENOMIC DNA]</scope>
    <source>
        <strain evidence="13 14">SAG 2145</strain>
    </source>
</reference>
<dbReference type="SMART" id="SM00277">
    <property type="entry name" value="GRAN"/>
    <property type="match status" value="1"/>
</dbReference>
<evidence type="ECO:0000256" key="7">
    <source>
        <dbReference type="ARBA" id="ARBA00023180"/>
    </source>
</evidence>
<dbReference type="InterPro" id="IPR000169">
    <property type="entry name" value="Pept_cys_AS"/>
</dbReference>
<name>A0AAW1RGR5_9CHLO</name>
<accession>A0AAW1RGR5</accession>
<dbReference type="AlphaFoldDB" id="A0AAW1RGR5"/>
<feature type="region of interest" description="Disordered" evidence="8">
    <location>
        <begin position="345"/>
        <end position="368"/>
    </location>
</feature>
<protein>
    <submittedName>
        <fullName evidence="13">Uncharacterized protein</fullName>
    </submittedName>
</protein>
<evidence type="ECO:0000256" key="2">
    <source>
        <dbReference type="ARBA" id="ARBA00022670"/>
    </source>
</evidence>
<keyword evidence="14" id="KW-1185">Reference proteome</keyword>
<dbReference type="PRINTS" id="PR00705">
    <property type="entry name" value="PAPAIN"/>
</dbReference>
<evidence type="ECO:0000256" key="5">
    <source>
        <dbReference type="ARBA" id="ARBA00022807"/>
    </source>
</evidence>
<feature type="signal peptide" evidence="9">
    <location>
        <begin position="1"/>
        <end position="19"/>
    </location>
</feature>
<gene>
    <name evidence="13" type="ORF">WJX74_002643</name>
</gene>
<evidence type="ECO:0000256" key="3">
    <source>
        <dbReference type="ARBA" id="ARBA00022729"/>
    </source>
</evidence>
<feature type="domain" description="Cathepsin propeptide inhibitor" evidence="12">
    <location>
        <begin position="42"/>
        <end position="99"/>
    </location>
</feature>
<dbReference type="Pfam" id="PF08246">
    <property type="entry name" value="Inhibitor_I29"/>
    <property type="match status" value="1"/>
</dbReference>
<dbReference type="InterPro" id="IPR025660">
    <property type="entry name" value="Pept_his_AS"/>
</dbReference>
<dbReference type="CDD" id="cd02248">
    <property type="entry name" value="Peptidase_C1A"/>
    <property type="match status" value="1"/>
</dbReference>
<dbReference type="InterPro" id="IPR013201">
    <property type="entry name" value="Prot_inhib_I29"/>
</dbReference>
<evidence type="ECO:0000313" key="13">
    <source>
        <dbReference type="EMBL" id="KAK9832954.1"/>
    </source>
</evidence>
<evidence type="ECO:0000259" key="11">
    <source>
        <dbReference type="SMART" id="SM00645"/>
    </source>
</evidence>
<dbReference type="InterPro" id="IPR025661">
    <property type="entry name" value="Pept_asp_AS"/>
</dbReference>
<keyword evidence="2" id="KW-0645">Protease</keyword>
<dbReference type="InterPro" id="IPR013128">
    <property type="entry name" value="Peptidase_C1A"/>
</dbReference>
<dbReference type="InterPro" id="IPR000118">
    <property type="entry name" value="Granulin"/>
</dbReference>
<evidence type="ECO:0000256" key="9">
    <source>
        <dbReference type="SAM" id="SignalP"/>
    </source>
</evidence>
<dbReference type="PROSITE" id="PS00640">
    <property type="entry name" value="THIOL_PROTEASE_ASN"/>
    <property type="match status" value="1"/>
</dbReference>
<dbReference type="Pfam" id="PF00112">
    <property type="entry name" value="Peptidase_C1"/>
    <property type="match status" value="1"/>
</dbReference>
<dbReference type="InterPro" id="IPR038765">
    <property type="entry name" value="Papain-like_cys_pep_sf"/>
</dbReference>
<dbReference type="InterPro" id="IPR039417">
    <property type="entry name" value="Peptidase_C1A_papain-like"/>
</dbReference>
<evidence type="ECO:0000256" key="1">
    <source>
        <dbReference type="ARBA" id="ARBA00008455"/>
    </source>
</evidence>
<dbReference type="SUPFAM" id="SSF54001">
    <property type="entry name" value="Cysteine proteinases"/>
    <property type="match status" value="1"/>
</dbReference>
<dbReference type="InterPro" id="IPR000668">
    <property type="entry name" value="Peptidase_C1A_C"/>
</dbReference>
<organism evidence="13 14">
    <name type="scientific">Apatococcus lobatus</name>
    <dbReference type="NCBI Taxonomy" id="904363"/>
    <lineage>
        <taxon>Eukaryota</taxon>
        <taxon>Viridiplantae</taxon>
        <taxon>Chlorophyta</taxon>
        <taxon>core chlorophytes</taxon>
        <taxon>Trebouxiophyceae</taxon>
        <taxon>Chlorellales</taxon>
        <taxon>Chlorellaceae</taxon>
        <taxon>Apatococcus</taxon>
    </lineage>
</organism>
<dbReference type="Pfam" id="PF00396">
    <property type="entry name" value="Granulin"/>
    <property type="match status" value="1"/>
</dbReference>
<dbReference type="SMART" id="SM00848">
    <property type="entry name" value="Inhibitor_I29"/>
    <property type="match status" value="1"/>
</dbReference>
<keyword evidence="4" id="KW-0378">Hydrolase</keyword>
<keyword evidence="3 9" id="KW-0732">Signal</keyword>
<feature type="domain" description="Peptidase C1A papain C-terminal" evidence="11">
    <location>
        <begin position="128"/>
        <end position="344"/>
    </location>
</feature>
<evidence type="ECO:0000259" key="12">
    <source>
        <dbReference type="SMART" id="SM00848"/>
    </source>
</evidence>
<dbReference type="SUPFAM" id="SSF57277">
    <property type="entry name" value="Granulin repeat"/>
    <property type="match status" value="1"/>
</dbReference>
<evidence type="ECO:0000259" key="10">
    <source>
        <dbReference type="SMART" id="SM00277"/>
    </source>
</evidence>
<dbReference type="GO" id="GO:0008234">
    <property type="term" value="F:cysteine-type peptidase activity"/>
    <property type="evidence" value="ECO:0007669"/>
    <property type="project" value="UniProtKB-KW"/>
</dbReference>
<evidence type="ECO:0000256" key="4">
    <source>
        <dbReference type="ARBA" id="ARBA00022801"/>
    </source>
</evidence>
<dbReference type="PANTHER" id="PTHR12411">
    <property type="entry name" value="CYSTEINE PROTEASE FAMILY C1-RELATED"/>
    <property type="match status" value="1"/>
</dbReference>
<feature type="chain" id="PRO_5044024963" evidence="9">
    <location>
        <begin position="20"/>
        <end position="514"/>
    </location>
</feature>
<dbReference type="PROSITE" id="PS00139">
    <property type="entry name" value="THIOL_PROTEASE_CYS"/>
    <property type="match status" value="1"/>
</dbReference>
<dbReference type="GO" id="GO:0006508">
    <property type="term" value="P:proteolysis"/>
    <property type="evidence" value="ECO:0007669"/>
    <property type="project" value="UniProtKB-KW"/>
</dbReference>
<feature type="domain" description="Granulins" evidence="10">
    <location>
        <begin position="375"/>
        <end position="432"/>
    </location>
</feature>
<feature type="compositionally biased region" description="Pro residues" evidence="8">
    <location>
        <begin position="348"/>
        <end position="368"/>
    </location>
</feature>
<comment type="similarity">
    <text evidence="1">Belongs to the peptidase C1 family.</text>
</comment>
<keyword evidence="7" id="KW-0325">Glycoprotein</keyword>
<evidence type="ECO:0000256" key="8">
    <source>
        <dbReference type="SAM" id="MobiDB-lite"/>
    </source>
</evidence>
<comment type="caution">
    <text evidence="13">The sequence shown here is derived from an EMBL/GenBank/DDBJ whole genome shotgun (WGS) entry which is preliminary data.</text>
</comment>